<dbReference type="RefSeq" id="WP_044012417.1">
    <property type="nucleotide sequence ID" value="NZ_CCVW01000004.1"/>
</dbReference>
<keyword evidence="2" id="KW-1185">Reference proteome</keyword>
<dbReference type="STRING" id="1034943.BN59_03545"/>
<evidence type="ECO:0000313" key="1">
    <source>
        <dbReference type="EMBL" id="CDZ79227.1"/>
    </source>
</evidence>
<dbReference type="Proteomes" id="UP000044071">
    <property type="component" value="Unassembled WGS sequence"/>
</dbReference>
<protein>
    <submittedName>
        <fullName evidence="1">Uncharacterized protein</fullName>
    </submittedName>
</protein>
<organism evidence="1 2">
    <name type="scientific">Legionella massiliensis</name>
    <dbReference type="NCBI Taxonomy" id="1034943"/>
    <lineage>
        <taxon>Bacteria</taxon>
        <taxon>Pseudomonadati</taxon>
        <taxon>Pseudomonadota</taxon>
        <taxon>Gammaproteobacteria</taxon>
        <taxon>Legionellales</taxon>
        <taxon>Legionellaceae</taxon>
        <taxon>Legionella</taxon>
    </lineage>
</organism>
<name>A0A078L1V8_9GAMM</name>
<dbReference type="AlphaFoldDB" id="A0A078L1V8"/>
<gene>
    <name evidence="1" type="ORF">BN59_03545</name>
</gene>
<accession>A0A078L1V8</accession>
<proteinExistence type="predicted"/>
<reference evidence="1 2" key="1">
    <citation type="submission" date="2014-06" db="EMBL/GenBank/DDBJ databases">
        <authorList>
            <person name="Urmite Genomes Urmite Genomes"/>
        </authorList>
    </citation>
    <scope>NUCLEOTIDE SEQUENCE [LARGE SCALE GENOMIC DNA]</scope>
</reference>
<sequence length="158" mass="17978">MSENKVVSKEESLHLLCMLWANEAYITSEDNQFFLQLVKMDRKVLYSTSRPIKVSGFIDVKKVIPIWANNNQDFLNEPPEIALAYTKMKSNSDGISHAIPVDLSNPGAIIDSSCKFSLSFKDEIIPPGKYEDVTLFIDWLPTLYCPKPINLLLPEYFS</sequence>
<dbReference type="EMBL" id="CCSB01000004">
    <property type="protein sequence ID" value="CDZ79227.1"/>
    <property type="molecule type" value="Genomic_DNA"/>
</dbReference>
<evidence type="ECO:0000313" key="2">
    <source>
        <dbReference type="Proteomes" id="UP000044071"/>
    </source>
</evidence>